<evidence type="ECO:0000256" key="14">
    <source>
        <dbReference type="SAM" id="SignalP"/>
    </source>
</evidence>
<comment type="subcellular location">
    <subcellularLocation>
        <location evidence="1">Membrane</location>
    </subcellularLocation>
</comment>
<dbReference type="EC" id="3.1.3.80" evidence="3"/>
<comment type="similarity">
    <text evidence="2">Belongs to the histidine acid phosphatase family. MINPP1 subfamily.</text>
</comment>
<feature type="signal peptide" evidence="14">
    <location>
        <begin position="1"/>
        <end position="22"/>
    </location>
</feature>
<feature type="chain" id="PRO_5040896287" description="Multiple inositol polyphosphate phosphatase 1" evidence="14">
    <location>
        <begin position="23"/>
        <end position="445"/>
    </location>
</feature>
<dbReference type="InterPro" id="IPR000560">
    <property type="entry name" value="His_Pase_clade-2"/>
</dbReference>
<dbReference type="Proteomes" id="UP001139450">
    <property type="component" value="Unassembled WGS sequence"/>
</dbReference>
<dbReference type="PANTHER" id="PTHR20963:SF8">
    <property type="entry name" value="MULTIPLE INOSITOL POLYPHOSPHATE PHOSPHATASE 1"/>
    <property type="match status" value="1"/>
</dbReference>
<dbReference type="SUPFAM" id="SSF53254">
    <property type="entry name" value="Phosphoglycerate mutase-like"/>
    <property type="match status" value="1"/>
</dbReference>
<keyword evidence="6 14" id="KW-0732">Signal</keyword>
<dbReference type="GO" id="GO:0016020">
    <property type="term" value="C:membrane"/>
    <property type="evidence" value="ECO:0007669"/>
    <property type="project" value="UniProtKB-SubCell"/>
</dbReference>
<evidence type="ECO:0000256" key="13">
    <source>
        <dbReference type="ARBA" id="ARBA00043832"/>
    </source>
</evidence>
<sequence length="445" mass="49249">MDKKYLTFLIFILGSLAFNATAQNCNVAYLGTKTLYKAPSAKASAAPAGYKAVFINHVGRHGARHLTKEVSTSFSYGFLNNADSAGQLTTEGTRLWAMVKKLDKVEHKHVKSISAEGVAELNGLGDRMYQNYQAVFKGPVKLSVAITKEVRTKQSADAFLAGMKKNLKDSATVEEYPDDLHLRFYDLSPAYTSFEESAPSNGELVRLKQQLQVEKIEEQIAAKWLKDISVLKTATVAKLVSDVFGFASIVPSLKQEITEAGFKPGDLNFESFFTCKEIQVLGKIDAAEDYYLKGPGVDNNGLQVRIAAPLLADFIKSTDAWLAKPEYTARLRFAHAETIAPFAALLEMSTANKATPKGQDFEQNWQAGQVIPLSSNIQWVIYSNGKGSHLVKFLLNEKEVSISGLKPVKAGYYDWKLVRSFYLAKLQHLGLGMDSDMLQYLKELK</sequence>
<proteinExistence type="inferred from homology"/>
<evidence type="ECO:0000256" key="4">
    <source>
        <dbReference type="ARBA" id="ARBA00013040"/>
    </source>
</evidence>
<evidence type="ECO:0000256" key="8">
    <source>
        <dbReference type="ARBA" id="ARBA00023136"/>
    </source>
</evidence>
<comment type="catalytic activity">
    <reaction evidence="13">
        <text>(2R)-2,3-bisphosphoglycerate + H2O = (2R)-2-phosphoglycerate + phosphate</text>
        <dbReference type="Rhea" id="RHEA:27381"/>
        <dbReference type="ChEBI" id="CHEBI:15377"/>
        <dbReference type="ChEBI" id="CHEBI:43474"/>
        <dbReference type="ChEBI" id="CHEBI:58248"/>
        <dbReference type="ChEBI" id="CHEBI:58289"/>
        <dbReference type="EC" id="3.1.3.80"/>
    </reaction>
    <physiologicalReaction direction="left-to-right" evidence="13">
        <dbReference type="Rhea" id="RHEA:27382"/>
    </physiologicalReaction>
</comment>
<dbReference type="Pfam" id="PF00328">
    <property type="entry name" value="His_Phos_2"/>
    <property type="match status" value="1"/>
</dbReference>
<comment type="caution">
    <text evidence="15">The sequence shown here is derived from an EMBL/GenBank/DDBJ whole genome shotgun (WGS) entry which is preliminary data.</text>
</comment>
<comment type="catalytic activity">
    <reaction evidence="11">
        <text>1D-myo-inositol 1,2,4,5,6-pentakisphosphate + H2O = 1D-myo-inositol 1,2,5,6-tetrakisphosphate + phosphate</text>
        <dbReference type="Rhea" id="RHEA:77115"/>
        <dbReference type="ChEBI" id="CHEBI:15377"/>
        <dbReference type="ChEBI" id="CHEBI:43474"/>
        <dbReference type="ChEBI" id="CHEBI:57798"/>
        <dbReference type="ChEBI" id="CHEBI:195535"/>
        <dbReference type="EC" id="3.1.3.62"/>
    </reaction>
    <physiologicalReaction direction="left-to-right" evidence="11">
        <dbReference type="Rhea" id="RHEA:77116"/>
    </physiologicalReaction>
</comment>
<accession>A0A9X1X0S7</accession>
<evidence type="ECO:0000256" key="7">
    <source>
        <dbReference type="ARBA" id="ARBA00022801"/>
    </source>
</evidence>
<protein>
    <recommendedName>
        <fullName evidence="5">Multiple inositol polyphosphate phosphatase 1</fullName>
        <ecNumber evidence="4">3.1.3.62</ecNumber>
        <ecNumber evidence="3">3.1.3.80</ecNumber>
    </recommendedName>
    <alternativeName>
        <fullName evidence="9">2,3-bisphosphoglycerate 3-phosphatase</fullName>
    </alternativeName>
</protein>
<dbReference type="Gene3D" id="3.40.50.1240">
    <property type="entry name" value="Phosphoglycerate mutase-like"/>
    <property type="match status" value="1"/>
</dbReference>
<dbReference type="InterPro" id="IPR029033">
    <property type="entry name" value="His_PPase_superfam"/>
</dbReference>
<keyword evidence="7" id="KW-0378">Hydrolase</keyword>
<keyword evidence="16" id="KW-1185">Reference proteome</keyword>
<evidence type="ECO:0000256" key="2">
    <source>
        <dbReference type="ARBA" id="ARBA00008422"/>
    </source>
</evidence>
<comment type="catalytic activity">
    <reaction evidence="12">
        <text>1D-myo-inositol hexakisphosphate + H2O = 1D-myo-inositol 1,2,4,5,6-pentakisphosphate + phosphate</text>
        <dbReference type="Rhea" id="RHEA:16989"/>
        <dbReference type="ChEBI" id="CHEBI:15377"/>
        <dbReference type="ChEBI" id="CHEBI:43474"/>
        <dbReference type="ChEBI" id="CHEBI:57798"/>
        <dbReference type="ChEBI" id="CHEBI:58130"/>
        <dbReference type="EC" id="3.1.3.62"/>
    </reaction>
    <physiologicalReaction direction="left-to-right" evidence="12">
        <dbReference type="Rhea" id="RHEA:16990"/>
    </physiologicalReaction>
</comment>
<evidence type="ECO:0000256" key="3">
    <source>
        <dbReference type="ARBA" id="ARBA00012976"/>
    </source>
</evidence>
<dbReference type="EMBL" id="JALJEJ010000002">
    <property type="protein sequence ID" value="MCJ8209049.1"/>
    <property type="molecule type" value="Genomic_DNA"/>
</dbReference>
<evidence type="ECO:0000313" key="16">
    <source>
        <dbReference type="Proteomes" id="UP001139450"/>
    </source>
</evidence>
<comment type="catalytic activity">
    <reaction evidence="10">
        <text>1D-myo-inositol 1,2,5,6-tetrakisphosphate + H2O = 1D-myo-inositol 1,2,6-trisphosphate + phosphate</text>
        <dbReference type="Rhea" id="RHEA:77119"/>
        <dbReference type="ChEBI" id="CHEBI:15377"/>
        <dbReference type="ChEBI" id="CHEBI:43474"/>
        <dbReference type="ChEBI" id="CHEBI:195535"/>
        <dbReference type="ChEBI" id="CHEBI:195537"/>
        <dbReference type="EC" id="3.1.3.62"/>
    </reaction>
    <physiologicalReaction direction="left-to-right" evidence="10">
        <dbReference type="Rhea" id="RHEA:77120"/>
    </physiologicalReaction>
</comment>
<evidence type="ECO:0000256" key="6">
    <source>
        <dbReference type="ARBA" id="ARBA00022729"/>
    </source>
</evidence>
<evidence type="ECO:0000313" key="15">
    <source>
        <dbReference type="EMBL" id="MCJ8209049.1"/>
    </source>
</evidence>
<evidence type="ECO:0000256" key="12">
    <source>
        <dbReference type="ARBA" id="ARBA00043691"/>
    </source>
</evidence>
<evidence type="ECO:0000256" key="5">
    <source>
        <dbReference type="ARBA" id="ARBA00018097"/>
    </source>
</evidence>
<dbReference type="PANTHER" id="PTHR20963">
    <property type="entry name" value="MULTIPLE INOSITOL POLYPHOSPHATE PHOSPHATASE-RELATED"/>
    <property type="match status" value="1"/>
</dbReference>
<dbReference type="GO" id="GO:0034417">
    <property type="term" value="F:bisphosphoglycerate 3-phosphatase activity"/>
    <property type="evidence" value="ECO:0007669"/>
    <property type="project" value="UniProtKB-EC"/>
</dbReference>
<dbReference type="RefSeq" id="WP_245128883.1">
    <property type="nucleotide sequence ID" value="NZ_JALJEJ010000002.1"/>
</dbReference>
<dbReference type="EC" id="3.1.3.62" evidence="4"/>
<reference evidence="15" key="1">
    <citation type="submission" date="2022-04" db="EMBL/GenBank/DDBJ databases">
        <title>Mucilaginibacter sp. RS28 isolated from freshwater.</title>
        <authorList>
            <person name="Ko S.-R."/>
        </authorList>
    </citation>
    <scope>NUCLEOTIDE SEQUENCE</scope>
    <source>
        <strain evidence="15">RS28</strain>
    </source>
</reference>
<dbReference type="AlphaFoldDB" id="A0A9X1X0S7"/>
<evidence type="ECO:0000256" key="9">
    <source>
        <dbReference type="ARBA" id="ARBA00031642"/>
    </source>
</evidence>
<evidence type="ECO:0000256" key="10">
    <source>
        <dbReference type="ARBA" id="ARBA00043668"/>
    </source>
</evidence>
<keyword evidence="8" id="KW-0472">Membrane</keyword>
<evidence type="ECO:0000256" key="1">
    <source>
        <dbReference type="ARBA" id="ARBA00004370"/>
    </source>
</evidence>
<gene>
    <name evidence="15" type="ORF">MUY27_04965</name>
</gene>
<organism evidence="15 16">
    <name type="scientific">Mucilaginibacter straminoryzae</name>
    <dbReference type="NCBI Taxonomy" id="2932774"/>
    <lineage>
        <taxon>Bacteria</taxon>
        <taxon>Pseudomonadati</taxon>
        <taxon>Bacteroidota</taxon>
        <taxon>Sphingobacteriia</taxon>
        <taxon>Sphingobacteriales</taxon>
        <taxon>Sphingobacteriaceae</taxon>
        <taxon>Mucilaginibacter</taxon>
    </lineage>
</organism>
<evidence type="ECO:0000256" key="11">
    <source>
        <dbReference type="ARBA" id="ARBA00043671"/>
    </source>
</evidence>
<name>A0A9X1X0S7_9SPHI</name>